<dbReference type="AlphaFoldDB" id="A0A1I0YT87"/>
<dbReference type="Pfam" id="PF05401">
    <property type="entry name" value="NodS"/>
    <property type="match status" value="1"/>
</dbReference>
<dbReference type="OrthoDB" id="116799at2"/>
<dbReference type="EMBL" id="FOJU01000007">
    <property type="protein sequence ID" value="SFB16197.1"/>
    <property type="molecule type" value="Genomic_DNA"/>
</dbReference>
<keyword evidence="2" id="KW-1185">Reference proteome</keyword>
<dbReference type="Proteomes" id="UP000198796">
    <property type="component" value="Unassembled WGS sequence"/>
</dbReference>
<organism evidence="1 2">
    <name type="scientific">Poseidonocella pacifica</name>
    <dbReference type="NCBI Taxonomy" id="871651"/>
    <lineage>
        <taxon>Bacteria</taxon>
        <taxon>Pseudomonadati</taxon>
        <taxon>Pseudomonadota</taxon>
        <taxon>Alphaproteobacteria</taxon>
        <taxon>Rhodobacterales</taxon>
        <taxon>Roseobacteraceae</taxon>
        <taxon>Poseidonocella</taxon>
    </lineage>
</organism>
<dbReference type="InterPro" id="IPR008715">
    <property type="entry name" value="SAM-MeTfrase_NodS-like"/>
</dbReference>
<dbReference type="InterPro" id="IPR029063">
    <property type="entry name" value="SAM-dependent_MTases_sf"/>
</dbReference>
<evidence type="ECO:0000313" key="2">
    <source>
        <dbReference type="Proteomes" id="UP000198796"/>
    </source>
</evidence>
<protein>
    <submittedName>
        <fullName evidence="1">Nodulation protein S (NodS)</fullName>
    </submittedName>
</protein>
<dbReference type="Gene3D" id="3.40.50.150">
    <property type="entry name" value="Vaccinia Virus protein VP39"/>
    <property type="match status" value="1"/>
</dbReference>
<name>A0A1I0YT87_9RHOB</name>
<dbReference type="CDD" id="cd02440">
    <property type="entry name" value="AdoMet_MTases"/>
    <property type="match status" value="1"/>
</dbReference>
<reference evidence="1 2" key="1">
    <citation type="submission" date="2016-10" db="EMBL/GenBank/DDBJ databases">
        <authorList>
            <person name="de Groot N.N."/>
        </authorList>
    </citation>
    <scope>NUCLEOTIDE SEQUENCE [LARGE SCALE GENOMIC DNA]</scope>
    <source>
        <strain evidence="1 2">DSM 29316</strain>
    </source>
</reference>
<dbReference type="GO" id="GO:0009312">
    <property type="term" value="P:oligosaccharide biosynthetic process"/>
    <property type="evidence" value="ECO:0007669"/>
    <property type="project" value="InterPro"/>
</dbReference>
<gene>
    <name evidence="1" type="ORF">SAMN05421688_3328</name>
</gene>
<accession>A0A1I0YT87</accession>
<dbReference type="GO" id="GO:0008757">
    <property type="term" value="F:S-adenosylmethionine-dependent methyltransferase activity"/>
    <property type="evidence" value="ECO:0007669"/>
    <property type="project" value="InterPro"/>
</dbReference>
<proteinExistence type="predicted"/>
<evidence type="ECO:0000313" key="1">
    <source>
        <dbReference type="EMBL" id="SFB16197.1"/>
    </source>
</evidence>
<dbReference type="STRING" id="871651.SAMN05421688_3328"/>
<sequence length="185" mass="20314">MIGVAEDRLGRIYATSDDPWGFRTSAYEQEKFRATAAALPRRRHRSALEIGCGNGELARHLAPRCGRYTGVDAVAKALCAARRAVPAAHFHQLFLPARLPAGMYDLIVVSEMLYFLTRAGIARLANQITGRWPKADVVTVTWLGPSGNMLSGSEALGCFALALGRPARCVRRRPGYRIDVFRGRS</sequence>
<dbReference type="SUPFAM" id="SSF53335">
    <property type="entry name" value="S-adenosyl-L-methionine-dependent methyltransferases"/>
    <property type="match status" value="1"/>
</dbReference>